<evidence type="ECO:0000256" key="2">
    <source>
        <dbReference type="ARBA" id="ARBA00004931"/>
    </source>
</evidence>
<dbReference type="OrthoDB" id="9805628at2"/>
<dbReference type="EMBL" id="SGIT01000001">
    <property type="protein sequence ID" value="RZF61380.1"/>
    <property type="molecule type" value="Genomic_DNA"/>
</dbReference>
<comment type="pathway">
    <text evidence="3">Amino-acid biosynthesis; L-leucine biosynthesis; L-leucine from 3-methyl-2-oxobutanoate: step 4/4.</text>
</comment>
<dbReference type="EC" id="2.6.1.42" evidence="5"/>
<dbReference type="PANTHER" id="PTHR42743:SF11">
    <property type="entry name" value="AMINODEOXYCHORISMATE LYASE"/>
    <property type="match status" value="1"/>
</dbReference>
<protein>
    <recommendedName>
        <fullName evidence="5">branched-chain-amino-acid transaminase</fullName>
        <ecNumber evidence="5">2.6.1.42</ecNumber>
    </recommendedName>
</protein>
<comment type="catalytic activity">
    <reaction evidence="7">
        <text>L-isoleucine + 2-oxoglutarate = (S)-3-methyl-2-oxopentanoate + L-glutamate</text>
        <dbReference type="Rhea" id="RHEA:24801"/>
        <dbReference type="ChEBI" id="CHEBI:16810"/>
        <dbReference type="ChEBI" id="CHEBI:29985"/>
        <dbReference type="ChEBI" id="CHEBI:35146"/>
        <dbReference type="ChEBI" id="CHEBI:58045"/>
        <dbReference type="EC" id="2.6.1.42"/>
    </reaction>
</comment>
<dbReference type="RefSeq" id="WP_130139610.1">
    <property type="nucleotide sequence ID" value="NZ_SGIT01000001.1"/>
</dbReference>
<dbReference type="GO" id="GO:0046394">
    <property type="term" value="P:carboxylic acid biosynthetic process"/>
    <property type="evidence" value="ECO:0007669"/>
    <property type="project" value="UniProtKB-ARBA"/>
</dbReference>
<evidence type="ECO:0000313" key="10">
    <source>
        <dbReference type="Proteomes" id="UP000292855"/>
    </source>
</evidence>
<evidence type="ECO:0000256" key="3">
    <source>
        <dbReference type="ARBA" id="ARBA00005072"/>
    </source>
</evidence>
<evidence type="ECO:0000313" key="9">
    <source>
        <dbReference type="EMBL" id="RZF61380.1"/>
    </source>
</evidence>
<comment type="similarity">
    <text evidence="4">Belongs to the class-IV pyridoxal-phosphate-dependent aminotransferase family.</text>
</comment>
<sequence>MSLQYINFDGQLLAENQHIATIDNRALRYGDGLFETMLWKDGDLRFLDLHIKRLQQGMQTLQLEESTKFDAFFIRSKTEELIRKNNMLGQQVRVRLVIFRAGGGTYAPETNKPVYVIQVSRIPPVVRDKKLGLIVDLYTDFKKPYSDLSHLKSNNALIYVMAGLYKKKFAFDEVFILNQEGNLCEGLISNIFIYYDKTLYTPALTEGCVEGVMRRVVMEMAAHEGISVVEAQISPEIMKEADEIFCTNAVQGVQWVMGYKQKRYFNKISRILQEKLQTWGEEASES</sequence>
<dbReference type="InterPro" id="IPR001544">
    <property type="entry name" value="Aminotrans_IV"/>
</dbReference>
<evidence type="ECO:0000256" key="8">
    <source>
        <dbReference type="ARBA" id="ARBA00049229"/>
    </source>
</evidence>
<comment type="pathway">
    <text evidence="2">Amino-acid biosynthesis; L-valine biosynthesis; L-valine from pyruvate: step 4/4.</text>
</comment>
<comment type="catalytic activity">
    <reaction evidence="6">
        <text>L-valine + 2-oxoglutarate = 3-methyl-2-oxobutanoate + L-glutamate</text>
        <dbReference type="Rhea" id="RHEA:24813"/>
        <dbReference type="ChEBI" id="CHEBI:11851"/>
        <dbReference type="ChEBI" id="CHEBI:16810"/>
        <dbReference type="ChEBI" id="CHEBI:29985"/>
        <dbReference type="ChEBI" id="CHEBI:57762"/>
        <dbReference type="EC" id="2.6.1.42"/>
    </reaction>
</comment>
<comment type="caution">
    <text evidence="9">The sequence shown here is derived from an EMBL/GenBank/DDBJ whole genome shotgun (WGS) entry which is preliminary data.</text>
</comment>
<dbReference type="InterPro" id="IPR036038">
    <property type="entry name" value="Aminotransferase-like"/>
</dbReference>
<dbReference type="Gene3D" id="3.20.10.10">
    <property type="entry name" value="D-amino Acid Aminotransferase, subunit A, domain 2"/>
    <property type="match status" value="1"/>
</dbReference>
<comment type="pathway">
    <text evidence="1">Amino-acid biosynthesis; L-isoleucine biosynthesis; L-isoleucine from 2-oxobutanoate: step 4/4.</text>
</comment>
<dbReference type="InterPro" id="IPR043131">
    <property type="entry name" value="BCAT-like_N"/>
</dbReference>
<dbReference type="InterPro" id="IPR043132">
    <property type="entry name" value="BCAT-like_C"/>
</dbReference>
<keyword evidence="10" id="KW-1185">Reference proteome</keyword>
<evidence type="ECO:0000256" key="5">
    <source>
        <dbReference type="ARBA" id="ARBA00013053"/>
    </source>
</evidence>
<dbReference type="SUPFAM" id="SSF56752">
    <property type="entry name" value="D-aminoacid aminotransferase-like PLP-dependent enzymes"/>
    <property type="match status" value="1"/>
</dbReference>
<evidence type="ECO:0000256" key="4">
    <source>
        <dbReference type="ARBA" id="ARBA00009320"/>
    </source>
</evidence>
<dbReference type="GO" id="GO:0016829">
    <property type="term" value="F:lyase activity"/>
    <property type="evidence" value="ECO:0007669"/>
    <property type="project" value="UniProtKB-KW"/>
</dbReference>
<organism evidence="9 10">
    <name type="scientific">Sphingobacterium corticibacterium</name>
    <dbReference type="NCBI Taxonomy" id="2484746"/>
    <lineage>
        <taxon>Bacteria</taxon>
        <taxon>Pseudomonadati</taxon>
        <taxon>Bacteroidota</taxon>
        <taxon>Sphingobacteriia</taxon>
        <taxon>Sphingobacteriales</taxon>
        <taxon>Sphingobacteriaceae</taxon>
        <taxon>Sphingobacterium</taxon>
    </lineage>
</organism>
<accession>A0A4Q6XMI8</accession>
<dbReference type="PANTHER" id="PTHR42743">
    <property type="entry name" value="AMINO-ACID AMINOTRANSFERASE"/>
    <property type="match status" value="1"/>
</dbReference>
<gene>
    <name evidence="9" type="ORF">EWE74_00605</name>
</gene>
<dbReference type="Gene3D" id="3.30.470.10">
    <property type="match status" value="1"/>
</dbReference>
<dbReference type="Pfam" id="PF01063">
    <property type="entry name" value="Aminotran_4"/>
    <property type="match status" value="1"/>
</dbReference>
<dbReference type="Proteomes" id="UP000292855">
    <property type="component" value="Unassembled WGS sequence"/>
</dbReference>
<evidence type="ECO:0000256" key="1">
    <source>
        <dbReference type="ARBA" id="ARBA00004824"/>
    </source>
</evidence>
<keyword evidence="9" id="KW-0456">Lyase</keyword>
<evidence type="ECO:0000256" key="7">
    <source>
        <dbReference type="ARBA" id="ARBA00048798"/>
    </source>
</evidence>
<dbReference type="GO" id="GO:0004084">
    <property type="term" value="F:branched-chain-amino-acid transaminase activity"/>
    <property type="evidence" value="ECO:0007669"/>
    <property type="project" value="UniProtKB-EC"/>
</dbReference>
<proteinExistence type="inferred from homology"/>
<comment type="catalytic activity">
    <reaction evidence="8">
        <text>L-leucine + 2-oxoglutarate = 4-methyl-2-oxopentanoate + L-glutamate</text>
        <dbReference type="Rhea" id="RHEA:18321"/>
        <dbReference type="ChEBI" id="CHEBI:16810"/>
        <dbReference type="ChEBI" id="CHEBI:17865"/>
        <dbReference type="ChEBI" id="CHEBI:29985"/>
        <dbReference type="ChEBI" id="CHEBI:57427"/>
        <dbReference type="EC" id="2.6.1.42"/>
    </reaction>
</comment>
<dbReference type="InterPro" id="IPR050571">
    <property type="entry name" value="Class-IV_PLP-Dep_Aminotrnsfr"/>
</dbReference>
<name>A0A4Q6XMI8_9SPHI</name>
<evidence type="ECO:0000256" key="6">
    <source>
        <dbReference type="ARBA" id="ARBA00048212"/>
    </source>
</evidence>
<reference evidence="9 10" key="1">
    <citation type="submission" date="2019-02" db="EMBL/GenBank/DDBJ databases">
        <authorList>
            <person name="Li Y."/>
        </authorList>
    </citation>
    <scope>NUCLEOTIDE SEQUENCE [LARGE SCALE GENOMIC DNA]</scope>
    <source>
        <strain evidence="9 10">30C10-4-7</strain>
    </source>
</reference>
<dbReference type="AlphaFoldDB" id="A0A4Q6XMI8"/>